<keyword evidence="9" id="KW-1185">Reference proteome</keyword>
<dbReference type="Proteomes" id="UP000279236">
    <property type="component" value="Unassembled WGS sequence"/>
</dbReference>
<feature type="zinc finger region" description="C3H1-type" evidence="4">
    <location>
        <begin position="107"/>
        <end position="134"/>
    </location>
</feature>
<feature type="domain" description="C3H1-type" evidence="7">
    <location>
        <begin position="107"/>
        <end position="134"/>
    </location>
</feature>
<feature type="region of interest" description="Disordered" evidence="5">
    <location>
        <begin position="326"/>
        <end position="360"/>
    </location>
</feature>
<reference evidence="8 9" key="1">
    <citation type="submission" date="2018-11" db="EMBL/GenBank/DDBJ databases">
        <title>Genome sequence of Apiotrichum porosum DSM 27194.</title>
        <authorList>
            <person name="Aliyu H."/>
            <person name="Gorte O."/>
            <person name="Ochsenreither K."/>
        </authorList>
    </citation>
    <scope>NUCLEOTIDE SEQUENCE [LARGE SCALE GENOMIC DNA]</scope>
    <source>
        <strain evidence="8 9">DSM 27194</strain>
    </source>
</reference>
<dbReference type="GO" id="GO:0003729">
    <property type="term" value="F:mRNA binding"/>
    <property type="evidence" value="ECO:0007669"/>
    <property type="project" value="TreeGrafter"/>
</dbReference>
<dbReference type="InterPro" id="IPR000571">
    <property type="entry name" value="Znf_CCCH"/>
</dbReference>
<dbReference type="PROSITE" id="PS50103">
    <property type="entry name" value="ZF_C3H1"/>
    <property type="match status" value="2"/>
</dbReference>
<dbReference type="Gene3D" id="4.10.1000.10">
    <property type="entry name" value="Zinc finger, CCCH-type"/>
    <property type="match status" value="1"/>
</dbReference>
<feature type="signal peptide" evidence="6">
    <location>
        <begin position="1"/>
        <end position="27"/>
    </location>
</feature>
<sequence length="360" mass="41029">MAARWFCLGRPILTPCLLHICAPFVDLAITLQTFGMKNKNKSTKVQKYIQEVQKQQSQAGKNKEQLAKQKLAEDRARSKEADAAKKAMEAQLFTPTQQIQKVAFGTDPKTVLCVFFKAGNCTKGNKCKFSHDRNVERKVEKVNIYEDKRAGEEEKKKETMDDWDDAKLNEVVNQNARKQRTTTDIVCKFFVQAIEDRKYGWFWICPNGGDNCMYKHALPPGFVLKKDEKKAVKDEISLEDFVEVERHKLQPPLTPCTPETFAAWKKARLEKKAAEQEALDKAKTLQRAAGKMSGMTGKDMFEFGSELYADEEDDVEEEWDISRMLARYAEEDGERQEDDDAAEDDDDVKTVTDGVAQVAV</sequence>
<name>A0A427XNP4_9TREE</name>
<feature type="chain" id="PRO_5019252991" description="C3H1-type domain-containing protein" evidence="6">
    <location>
        <begin position="28"/>
        <end position="360"/>
    </location>
</feature>
<feature type="zinc finger region" description="C3H1-type" evidence="4">
    <location>
        <begin position="181"/>
        <end position="219"/>
    </location>
</feature>
<dbReference type="RefSeq" id="XP_028475488.1">
    <property type="nucleotide sequence ID" value="XM_028624416.1"/>
</dbReference>
<organism evidence="8 9">
    <name type="scientific">Apiotrichum porosum</name>
    <dbReference type="NCBI Taxonomy" id="105984"/>
    <lineage>
        <taxon>Eukaryota</taxon>
        <taxon>Fungi</taxon>
        <taxon>Dikarya</taxon>
        <taxon>Basidiomycota</taxon>
        <taxon>Agaricomycotina</taxon>
        <taxon>Tremellomycetes</taxon>
        <taxon>Trichosporonales</taxon>
        <taxon>Trichosporonaceae</taxon>
        <taxon>Apiotrichum</taxon>
    </lineage>
</organism>
<feature type="compositionally biased region" description="Basic and acidic residues" evidence="5">
    <location>
        <begin position="61"/>
        <end position="81"/>
    </location>
</feature>
<dbReference type="PANTHER" id="PTHR12681:SF0">
    <property type="entry name" value="ZINC FINGER CCCH DOMAIN-CONTAINING PROTEIN 15"/>
    <property type="match status" value="1"/>
</dbReference>
<dbReference type="GO" id="GO:0005829">
    <property type="term" value="C:cytosol"/>
    <property type="evidence" value="ECO:0007669"/>
    <property type="project" value="TreeGrafter"/>
</dbReference>
<dbReference type="STRING" id="105984.A0A427XNP4"/>
<dbReference type="Gene3D" id="6.20.400.10">
    <property type="match status" value="1"/>
</dbReference>
<feature type="compositionally biased region" description="Acidic residues" evidence="5">
    <location>
        <begin position="331"/>
        <end position="347"/>
    </location>
</feature>
<feature type="region of interest" description="Disordered" evidence="5">
    <location>
        <begin position="59"/>
        <end position="81"/>
    </location>
</feature>
<dbReference type="InterPro" id="IPR036855">
    <property type="entry name" value="Znf_CCCH_sf"/>
</dbReference>
<dbReference type="SMART" id="SM00356">
    <property type="entry name" value="ZnF_C3H1"/>
    <property type="match status" value="2"/>
</dbReference>
<evidence type="ECO:0000256" key="1">
    <source>
        <dbReference type="ARBA" id="ARBA00022723"/>
    </source>
</evidence>
<keyword evidence="2 4" id="KW-0863">Zinc-finger</keyword>
<dbReference type="AlphaFoldDB" id="A0A427XNP4"/>
<evidence type="ECO:0000256" key="6">
    <source>
        <dbReference type="SAM" id="SignalP"/>
    </source>
</evidence>
<dbReference type="Pfam" id="PF00642">
    <property type="entry name" value="zf-CCCH"/>
    <property type="match status" value="1"/>
</dbReference>
<dbReference type="OrthoDB" id="278280at2759"/>
<comment type="caution">
    <text evidence="8">The sequence shown here is derived from an EMBL/GenBank/DDBJ whole genome shotgun (WGS) entry which is preliminary data.</text>
</comment>
<keyword evidence="3 4" id="KW-0862">Zinc</keyword>
<dbReference type="GO" id="GO:0002181">
    <property type="term" value="P:cytoplasmic translation"/>
    <property type="evidence" value="ECO:0007669"/>
    <property type="project" value="TreeGrafter"/>
</dbReference>
<dbReference type="Pfam" id="PF16543">
    <property type="entry name" value="DFRP_C"/>
    <property type="match status" value="1"/>
</dbReference>
<accession>A0A427XNP4</accession>
<evidence type="ECO:0000256" key="4">
    <source>
        <dbReference type="PROSITE-ProRule" id="PRU00723"/>
    </source>
</evidence>
<dbReference type="GO" id="GO:0008270">
    <property type="term" value="F:zinc ion binding"/>
    <property type="evidence" value="ECO:0007669"/>
    <property type="project" value="UniProtKB-KW"/>
</dbReference>
<proteinExistence type="predicted"/>
<dbReference type="SUPFAM" id="SSF90229">
    <property type="entry name" value="CCCH zinc finger"/>
    <property type="match status" value="1"/>
</dbReference>
<feature type="domain" description="C3H1-type" evidence="7">
    <location>
        <begin position="181"/>
        <end position="219"/>
    </location>
</feature>
<evidence type="ECO:0000259" key="7">
    <source>
        <dbReference type="PROSITE" id="PS50103"/>
    </source>
</evidence>
<keyword evidence="1 4" id="KW-0479">Metal-binding</keyword>
<evidence type="ECO:0000313" key="8">
    <source>
        <dbReference type="EMBL" id="RSH80541.1"/>
    </source>
</evidence>
<dbReference type="InterPro" id="IPR032378">
    <property type="entry name" value="ZC3H15/TMA46_C"/>
</dbReference>
<dbReference type="PANTHER" id="PTHR12681">
    <property type="entry name" value="ZINC FINGER-CONTAINING PROTEIN P48ZNF"/>
    <property type="match status" value="1"/>
</dbReference>
<protein>
    <recommendedName>
        <fullName evidence="7">C3H1-type domain-containing protein</fullName>
    </recommendedName>
</protein>
<evidence type="ECO:0000313" key="9">
    <source>
        <dbReference type="Proteomes" id="UP000279236"/>
    </source>
</evidence>
<evidence type="ECO:0000256" key="2">
    <source>
        <dbReference type="ARBA" id="ARBA00022771"/>
    </source>
</evidence>
<keyword evidence="6" id="KW-0732">Signal</keyword>
<evidence type="ECO:0000256" key="5">
    <source>
        <dbReference type="SAM" id="MobiDB-lite"/>
    </source>
</evidence>
<dbReference type="EMBL" id="RSCE01000008">
    <property type="protein sequence ID" value="RSH80541.1"/>
    <property type="molecule type" value="Genomic_DNA"/>
</dbReference>
<dbReference type="GeneID" id="39593665"/>
<evidence type="ECO:0000256" key="3">
    <source>
        <dbReference type="ARBA" id="ARBA00022833"/>
    </source>
</evidence>
<gene>
    <name evidence="8" type="ORF">EHS24_009122</name>
</gene>